<gene>
    <name evidence="1" type="ORF">HGRIS_009117</name>
</gene>
<reference evidence="2" key="1">
    <citation type="submission" date="2024-06" db="EMBL/GenBank/DDBJ databases">
        <title>Multi-omics analyses provide insights into the biosynthesis of the anticancer antibiotic pleurotin in Hohenbuehelia grisea.</title>
        <authorList>
            <person name="Weaver J.A."/>
            <person name="Alberti F."/>
        </authorList>
    </citation>
    <scope>NUCLEOTIDE SEQUENCE [LARGE SCALE GENOMIC DNA]</scope>
    <source>
        <strain evidence="2">T-177</strain>
    </source>
</reference>
<proteinExistence type="predicted"/>
<comment type="caution">
    <text evidence="1">The sequence shown here is derived from an EMBL/GenBank/DDBJ whole genome shotgun (WGS) entry which is preliminary data.</text>
</comment>
<evidence type="ECO:0000313" key="1">
    <source>
        <dbReference type="EMBL" id="KAL0949022.1"/>
    </source>
</evidence>
<keyword evidence="2" id="KW-1185">Reference proteome</keyword>
<sequence length="785" mass="88660">MPDAFANCSNFNIHGGTFTNVAGDQNNTVTTYYNYHIFPGALAPHSTFHRTQNTGPPLPLPSTSPYKELVHVIEEIQRALSPLEELYSDTRPLVSLFGPLKAQLGELFQSAAFVGSVVELLETIKYFNMPDYLLLQVKSRVAHYTSALTMFLGDIKRYRDGLRDAAVGPSWLRILWFILRAARDPGIEAILFDMKCEVDQFQTPLKQFLAVLQRMDLDINSRRLAPVNREAIHSLLGILKSGLPLFKDVILEFVTVAVVDKGKYIHVPLLWCSSMQDVVAACEKIAAQTPRSWHDASSELLHKDLRGLSFASITPGTIVKCAFVAYGVVFYDDIPNLCPACRSSLDPYEAPCTSWVECRYCGMEYSLRIDEHANAGNVTRHSSPWSMGYCVSEGSLTDKITFHFPSLFRQDQALTPWSCARRISSEDLLAPGSVHPPPRTLVHFSRSWAHLIRSHVITGLAGELSYLISVLKCLFRLRSPLQQCSIILDGASFKFVHSNLVIPEGLLNHTLSSTSSAPVPNLTLLSMDFRRCRCHSDDTCMLTSLGGITLPSLVSLHFRSAGARKCCYDTLELFVSRTRSLQTLRLEICPELPRAYFNMTTLPFLNTFIRCAAPVLSNLTSLTIEYSGIPWRDWEYLFNPCVLRSLYHAWKETRRLVMTSIDFRLVNSFWAHTHKFAYPSPWVLLPRHRIGDDQVAELSLDELDNYIGFGIDAYDIFESFLLSRPFDHPDLQSYDSQICPEPSTGAHFLTYEACHSDFRSRFPTRSQRVRARKARAKARKEAGKE</sequence>
<name>A0ABR3J0L0_9AGAR</name>
<protein>
    <submittedName>
        <fullName evidence="1">Uncharacterized protein</fullName>
    </submittedName>
</protein>
<dbReference type="Proteomes" id="UP001556367">
    <property type="component" value="Unassembled WGS sequence"/>
</dbReference>
<organism evidence="1 2">
    <name type="scientific">Hohenbuehelia grisea</name>
    <dbReference type="NCBI Taxonomy" id="104357"/>
    <lineage>
        <taxon>Eukaryota</taxon>
        <taxon>Fungi</taxon>
        <taxon>Dikarya</taxon>
        <taxon>Basidiomycota</taxon>
        <taxon>Agaricomycotina</taxon>
        <taxon>Agaricomycetes</taxon>
        <taxon>Agaricomycetidae</taxon>
        <taxon>Agaricales</taxon>
        <taxon>Pleurotineae</taxon>
        <taxon>Pleurotaceae</taxon>
        <taxon>Hohenbuehelia</taxon>
    </lineage>
</organism>
<evidence type="ECO:0000313" key="2">
    <source>
        <dbReference type="Proteomes" id="UP001556367"/>
    </source>
</evidence>
<accession>A0ABR3J0L0</accession>
<dbReference type="EMBL" id="JASNQZ010000012">
    <property type="protein sequence ID" value="KAL0949022.1"/>
    <property type="molecule type" value="Genomic_DNA"/>
</dbReference>